<evidence type="ECO:0000256" key="13">
    <source>
        <dbReference type="ARBA" id="ARBA00048390"/>
    </source>
</evidence>
<comment type="cofactor">
    <cofactor evidence="14">
        <name>heme b</name>
        <dbReference type="ChEBI" id="CHEBI:60344"/>
    </cofactor>
    <text evidence="14">Binds 1 heme b (iron(II)-protoporphyrin IX) group per subunit.</text>
</comment>
<keyword evidence="5 14" id="KW-1003">Cell membrane</keyword>
<feature type="binding site" description="axial binding residue" evidence="14">
    <location>
        <position position="52"/>
    </location>
    <ligand>
        <name>heme</name>
        <dbReference type="ChEBI" id="CHEBI:30413"/>
    </ligand>
    <ligandPart>
        <name>Fe</name>
        <dbReference type="ChEBI" id="CHEBI:18248"/>
    </ligandPart>
</feature>
<evidence type="ECO:0000256" key="11">
    <source>
        <dbReference type="ARBA" id="ARBA00023004"/>
    </source>
</evidence>
<dbReference type="InterPro" id="IPR005265">
    <property type="entry name" value="HemJ-like"/>
</dbReference>
<keyword evidence="12 14" id="KW-0472">Membrane</keyword>
<evidence type="ECO:0000256" key="10">
    <source>
        <dbReference type="ARBA" id="ARBA00023002"/>
    </source>
</evidence>
<dbReference type="NCBIfam" id="TIGR00701">
    <property type="entry name" value="protoporphyrinogen oxidase HemJ"/>
    <property type="match status" value="1"/>
</dbReference>
<keyword evidence="8 14" id="KW-0479">Metal-binding</keyword>
<keyword evidence="9 14" id="KW-1133">Transmembrane helix</keyword>
<evidence type="ECO:0000256" key="1">
    <source>
        <dbReference type="ARBA" id="ARBA00004651"/>
    </source>
</evidence>
<evidence type="ECO:0000256" key="12">
    <source>
        <dbReference type="ARBA" id="ARBA00023136"/>
    </source>
</evidence>
<dbReference type="PANTHER" id="PTHR40255:SF1">
    <property type="entry name" value="PROTOPORPHYRINOGEN IX OXIDASE"/>
    <property type="match status" value="1"/>
</dbReference>
<feature type="binding site" description="axial binding residue" evidence="14">
    <location>
        <position position="127"/>
    </location>
    <ligand>
        <name>heme</name>
        <dbReference type="ChEBI" id="CHEBI:30413"/>
    </ligand>
    <ligandPart>
        <name>Fe</name>
        <dbReference type="ChEBI" id="CHEBI:18248"/>
    </ligandPart>
</feature>
<dbReference type="AlphaFoldDB" id="A0AA87QCH5"/>
<dbReference type="PANTHER" id="PTHR40255">
    <property type="entry name" value="UPF0093 MEMBRANE PROTEIN SLR1790"/>
    <property type="match status" value="1"/>
</dbReference>
<evidence type="ECO:0000256" key="9">
    <source>
        <dbReference type="ARBA" id="ARBA00022989"/>
    </source>
</evidence>
<dbReference type="EC" id="1.3.99.-" evidence="14"/>
<comment type="function">
    <text evidence="14">Catalyzes the oxidation of protoporphyrinogen IX to protoporphyrin IX.</text>
</comment>
<gene>
    <name evidence="15" type="ORF">RRH01S_13_00630</name>
</gene>
<reference evidence="15 16" key="1">
    <citation type="submission" date="2014-05" db="EMBL/GenBank/DDBJ databases">
        <title>Whole genome shotgun sequence of Rhizobium rhizogenes NBRC 13257.</title>
        <authorList>
            <person name="Katano-Makiyama Y."/>
            <person name="Hosoyama A."/>
            <person name="Hashimoto M."/>
            <person name="Hosoyama Y."/>
            <person name="Noguchi M."/>
            <person name="Tsuchikane K."/>
            <person name="Kimura A."/>
            <person name="Ohji S."/>
            <person name="Ichikawa N."/>
            <person name="Yamazoe A."/>
            <person name="Fujita N."/>
        </authorList>
    </citation>
    <scope>NUCLEOTIDE SEQUENCE [LARGE SCALE GENOMIC DNA]</scope>
    <source>
        <strain evidence="15 16">NBRC 13257</strain>
    </source>
</reference>
<dbReference type="HAMAP" id="MF_02239">
    <property type="entry name" value="HemJ"/>
    <property type="match status" value="1"/>
</dbReference>
<evidence type="ECO:0000256" key="3">
    <source>
        <dbReference type="ARBA" id="ARBA00006501"/>
    </source>
</evidence>
<evidence type="ECO:0000256" key="14">
    <source>
        <dbReference type="HAMAP-Rule" id="MF_02239"/>
    </source>
</evidence>
<evidence type="ECO:0000313" key="16">
    <source>
        <dbReference type="Proteomes" id="UP000026941"/>
    </source>
</evidence>
<comment type="subunit">
    <text evidence="14">Homodimer.</text>
</comment>
<comment type="pathway">
    <text evidence="2 14">Porphyrin-containing compound metabolism; protoporphyrin-IX biosynthesis; protoporphyrin-IX from protoporphyrinogen-IX: step 1/1.</text>
</comment>
<protein>
    <recommendedName>
        <fullName evidence="4 14">Protoporphyrinogen IX oxidase</fullName>
        <shortName evidence="14">PPO</shortName>
        <ecNumber evidence="14">1.3.99.-</ecNumber>
    </recommendedName>
</protein>
<dbReference type="RefSeq" id="WP_042475188.1">
    <property type="nucleotide sequence ID" value="NZ_BAYX01000013.1"/>
</dbReference>
<keyword evidence="10 14" id="KW-0560">Oxidoreductase</keyword>
<evidence type="ECO:0000256" key="5">
    <source>
        <dbReference type="ARBA" id="ARBA00022475"/>
    </source>
</evidence>
<dbReference type="GO" id="GO:0070818">
    <property type="term" value="F:protoporphyrinogen oxidase activity"/>
    <property type="evidence" value="ECO:0007669"/>
    <property type="project" value="UniProtKB-UniRule"/>
</dbReference>
<evidence type="ECO:0000256" key="8">
    <source>
        <dbReference type="ARBA" id="ARBA00022723"/>
    </source>
</evidence>
<feature type="transmembrane region" description="Helical" evidence="14">
    <location>
        <begin position="123"/>
        <end position="141"/>
    </location>
</feature>
<comment type="similarity">
    <text evidence="3 14">Belongs to the HemJ family.</text>
</comment>
<dbReference type="Proteomes" id="UP000026941">
    <property type="component" value="Unassembled WGS sequence"/>
</dbReference>
<keyword evidence="6 14" id="KW-0349">Heme</keyword>
<proteinExistence type="inferred from homology"/>
<comment type="catalytic activity">
    <reaction evidence="13 14">
        <text>protoporphyrinogen IX + 3 A = protoporphyrin IX + 3 AH2</text>
        <dbReference type="Rhea" id="RHEA:62000"/>
        <dbReference type="ChEBI" id="CHEBI:13193"/>
        <dbReference type="ChEBI" id="CHEBI:17499"/>
        <dbReference type="ChEBI" id="CHEBI:57306"/>
        <dbReference type="ChEBI" id="CHEBI:57307"/>
    </reaction>
</comment>
<dbReference type="GO" id="GO:0006782">
    <property type="term" value="P:protoporphyrinogen IX biosynthetic process"/>
    <property type="evidence" value="ECO:0007669"/>
    <property type="project" value="UniProtKB-UniRule"/>
</dbReference>
<evidence type="ECO:0000256" key="7">
    <source>
        <dbReference type="ARBA" id="ARBA00022692"/>
    </source>
</evidence>
<evidence type="ECO:0000256" key="2">
    <source>
        <dbReference type="ARBA" id="ARBA00005073"/>
    </source>
</evidence>
<evidence type="ECO:0000256" key="4">
    <source>
        <dbReference type="ARBA" id="ARBA00017504"/>
    </source>
</evidence>
<sequence>MSEEVTEKQTDAAAGARASRRSYFMILLFVALAIGLFAWHPDDLYLWVKALHIIAVISWMAGLLYLPRLFVYHTDAEPGSQQSETFKVMERRLLKGIMTPAMMLTWIFGLYLAWSVYGFHGGWLHAKIGLVVVLTGVHMFFSRAVRAFARDDNRYSARHWRLINEGPTLLMIVIVILAVVKPFA</sequence>
<feature type="transmembrane region" description="Helical" evidence="14">
    <location>
        <begin position="46"/>
        <end position="66"/>
    </location>
</feature>
<dbReference type="EMBL" id="BAYX01000013">
    <property type="protein sequence ID" value="GAJ95704.1"/>
    <property type="molecule type" value="Genomic_DNA"/>
</dbReference>
<accession>A0AA87QCH5</accession>
<keyword evidence="7 14" id="KW-0812">Transmembrane</keyword>
<feature type="transmembrane region" description="Helical" evidence="14">
    <location>
        <begin position="162"/>
        <end position="180"/>
    </location>
</feature>
<comment type="caution">
    <text evidence="15">The sequence shown here is derived from an EMBL/GenBank/DDBJ whole genome shotgun (WGS) entry which is preliminary data.</text>
</comment>
<comment type="subcellular location">
    <subcellularLocation>
        <location evidence="1 14">Cell membrane</location>
        <topology evidence="1 14">Multi-pass membrane protein</topology>
    </subcellularLocation>
</comment>
<dbReference type="Pfam" id="PF03653">
    <property type="entry name" value="UPF0093"/>
    <property type="match status" value="1"/>
</dbReference>
<organism evidence="15 16">
    <name type="scientific">Rhizobium rhizogenes NBRC 13257</name>
    <dbReference type="NCBI Taxonomy" id="1220581"/>
    <lineage>
        <taxon>Bacteria</taxon>
        <taxon>Pseudomonadati</taxon>
        <taxon>Pseudomonadota</taxon>
        <taxon>Alphaproteobacteria</taxon>
        <taxon>Hyphomicrobiales</taxon>
        <taxon>Rhizobiaceae</taxon>
        <taxon>Rhizobium/Agrobacterium group</taxon>
        <taxon>Rhizobium</taxon>
    </lineage>
</organism>
<name>A0AA87QCH5_RHIRH</name>
<dbReference type="GO" id="GO:0046872">
    <property type="term" value="F:metal ion binding"/>
    <property type="evidence" value="ECO:0007669"/>
    <property type="project" value="UniProtKB-KW"/>
</dbReference>
<feature type="transmembrane region" description="Helical" evidence="14">
    <location>
        <begin position="97"/>
        <end position="117"/>
    </location>
</feature>
<keyword evidence="11 14" id="KW-0408">Iron</keyword>
<feature type="transmembrane region" description="Helical" evidence="14">
    <location>
        <begin position="23"/>
        <end position="40"/>
    </location>
</feature>
<evidence type="ECO:0000256" key="6">
    <source>
        <dbReference type="ARBA" id="ARBA00022617"/>
    </source>
</evidence>
<evidence type="ECO:0000313" key="15">
    <source>
        <dbReference type="EMBL" id="GAJ95704.1"/>
    </source>
</evidence>
<dbReference type="GO" id="GO:0005886">
    <property type="term" value="C:plasma membrane"/>
    <property type="evidence" value="ECO:0007669"/>
    <property type="project" value="UniProtKB-SubCell"/>
</dbReference>